<evidence type="ECO:0000256" key="2">
    <source>
        <dbReference type="ARBA" id="ARBA00022741"/>
    </source>
</evidence>
<keyword evidence="3 5" id="KW-0067">ATP-binding</keyword>
<accession>A0ABU9VN32</accession>
<dbReference type="InterPro" id="IPR017871">
    <property type="entry name" value="ABC_transporter-like_CS"/>
</dbReference>
<evidence type="ECO:0000256" key="3">
    <source>
        <dbReference type="ARBA" id="ARBA00022840"/>
    </source>
</evidence>
<feature type="domain" description="ABC transporter" evidence="4">
    <location>
        <begin position="5"/>
        <end position="233"/>
    </location>
</feature>
<evidence type="ECO:0000313" key="5">
    <source>
        <dbReference type="EMBL" id="MEN0645304.1"/>
    </source>
</evidence>
<dbReference type="Gene3D" id="3.40.50.300">
    <property type="entry name" value="P-loop containing nucleotide triphosphate hydrolases"/>
    <property type="match status" value="1"/>
</dbReference>
<dbReference type="SMART" id="SM00382">
    <property type="entry name" value="AAA"/>
    <property type="match status" value="1"/>
</dbReference>
<dbReference type="SUPFAM" id="SSF52540">
    <property type="entry name" value="P-loop containing nucleoside triphosphate hydrolases"/>
    <property type="match status" value="1"/>
</dbReference>
<dbReference type="InterPro" id="IPR003593">
    <property type="entry name" value="AAA+_ATPase"/>
</dbReference>
<gene>
    <name evidence="5" type="ORF">MKY91_19250</name>
</gene>
<dbReference type="GO" id="GO:0005524">
    <property type="term" value="F:ATP binding"/>
    <property type="evidence" value="ECO:0007669"/>
    <property type="project" value="UniProtKB-KW"/>
</dbReference>
<reference evidence="5 6" key="1">
    <citation type="submission" date="2024-03" db="EMBL/GenBank/DDBJ databases">
        <title>Bacilli Hybrid Assemblies.</title>
        <authorList>
            <person name="Kovac J."/>
        </authorList>
    </citation>
    <scope>NUCLEOTIDE SEQUENCE [LARGE SCALE GENOMIC DNA]</scope>
    <source>
        <strain evidence="5 6">FSL R7-0666</strain>
    </source>
</reference>
<organism evidence="5 6">
    <name type="scientific">Alkalicoccobacillus gibsonii</name>
    <dbReference type="NCBI Taxonomy" id="79881"/>
    <lineage>
        <taxon>Bacteria</taxon>
        <taxon>Bacillati</taxon>
        <taxon>Bacillota</taxon>
        <taxon>Bacilli</taxon>
        <taxon>Bacillales</taxon>
        <taxon>Bacillaceae</taxon>
        <taxon>Alkalicoccobacillus</taxon>
    </lineage>
</organism>
<name>A0ABU9VN32_9BACI</name>
<dbReference type="Proteomes" id="UP001418796">
    <property type="component" value="Unassembled WGS sequence"/>
</dbReference>
<proteinExistence type="predicted"/>
<keyword evidence="6" id="KW-1185">Reference proteome</keyword>
<dbReference type="Pfam" id="PF00005">
    <property type="entry name" value="ABC_tran"/>
    <property type="match status" value="1"/>
</dbReference>
<dbReference type="PANTHER" id="PTHR42939:SF1">
    <property type="entry name" value="ABC TRANSPORTER ATP-BINDING PROTEIN ALBC-RELATED"/>
    <property type="match status" value="1"/>
</dbReference>
<comment type="caution">
    <text evidence="5">The sequence shown here is derived from an EMBL/GenBank/DDBJ whole genome shotgun (WGS) entry which is preliminary data.</text>
</comment>
<keyword evidence="1" id="KW-0813">Transport</keyword>
<dbReference type="InterPro" id="IPR027417">
    <property type="entry name" value="P-loop_NTPase"/>
</dbReference>
<evidence type="ECO:0000256" key="1">
    <source>
        <dbReference type="ARBA" id="ARBA00022448"/>
    </source>
</evidence>
<dbReference type="PROSITE" id="PS00211">
    <property type="entry name" value="ABC_TRANSPORTER_1"/>
    <property type="match status" value="1"/>
</dbReference>
<evidence type="ECO:0000313" key="6">
    <source>
        <dbReference type="Proteomes" id="UP001418796"/>
    </source>
</evidence>
<dbReference type="EMBL" id="JBCITK010000001">
    <property type="protein sequence ID" value="MEN0645304.1"/>
    <property type="molecule type" value="Genomic_DNA"/>
</dbReference>
<dbReference type="InterPro" id="IPR003439">
    <property type="entry name" value="ABC_transporter-like_ATP-bd"/>
</dbReference>
<evidence type="ECO:0000259" key="4">
    <source>
        <dbReference type="PROSITE" id="PS50893"/>
    </source>
</evidence>
<dbReference type="PROSITE" id="PS50893">
    <property type="entry name" value="ABC_TRANSPORTER_2"/>
    <property type="match status" value="1"/>
</dbReference>
<sequence>MKRLLELKGLSVAYKDKQVLKDLSLQAGEGEIIGLVAPNGTGKTTLFHVISNAIKPSSGSVSISGHTYQSEKQELAIHKKLATFPDQSELFEGLSGMDHLRLYADMWKGSNDHLAHITATLKMDHYVKKKVHTYSLGMRQRLCFAMMAAADTSIMLLDEVMNGLDIENVSIISNQLLEFKKQKKLIFVASHLLTNLDLYADRVLYLKDGHFIHELTFEEQQADFIKVELDEESYQTLLQEHQLPKEHFFIANRLLCIPTAHLYQHERAEWIEVLLRYKGKELTIGPLGTLEYYEKFYG</sequence>
<keyword evidence="2" id="KW-0547">Nucleotide-binding</keyword>
<dbReference type="InterPro" id="IPR051782">
    <property type="entry name" value="ABC_Transporter_VariousFunc"/>
</dbReference>
<dbReference type="CDD" id="cd03230">
    <property type="entry name" value="ABC_DR_subfamily_A"/>
    <property type="match status" value="1"/>
</dbReference>
<protein>
    <submittedName>
        <fullName evidence="5">ATP-binding cassette domain-containing protein</fullName>
    </submittedName>
</protein>
<dbReference type="PANTHER" id="PTHR42939">
    <property type="entry name" value="ABC TRANSPORTER ATP-BINDING PROTEIN ALBC-RELATED"/>
    <property type="match status" value="1"/>
</dbReference>